<sequence>LYGDKGYITALKEEFAERNLHLITKLRANMKKNQVLTEPQAYYLRHRGLIETAFDVLKNQLNIEHSRHRSPKNFLINLLAGLIAYTFLEKTPNIKAYPQKLEDKQIVFIQENVK</sequence>
<organism evidence="2 3">
    <name type="scientific">Thermoflexibacter ruber</name>
    <dbReference type="NCBI Taxonomy" id="1003"/>
    <lineage>
        <taxon>Bacteria</taxon>
        <taxon>Pseudomonadati</taxon>
        <taxon>Bacteroidota</taxon>
        <taxon>Cytophagia</taxon>
        <taxon>Cytophagales</taxon>
        <taxon>Thermoflexibacteraceae</taxon>
        <taxon>Thermoflexibacter</taxon>
    </lineage>
</organism>
<feature type="non-terminal residue" evidence="2">
    <location>
        <position position="1"/>
    </location>
</feature>
<name>A0A1I2JUB2_9BACT</name>
<gene>
    <name evidence="2" type="ORF">SAMN04488541_10689</name>
</gene>
<dbReference type="RefSeq" id="WP_143091053.1">
    <property type="nucleotide sequence ID" value="NZ_FONY01000068.1"/>
</dbReference>
<proteinExistence type="predicted"/>
<dbReference type="OrthoDB" id="834757at2"/>
<dbReference type="InterPro" id="IPR025668">
    <property type="entry name" value="Tnp_DDE_dom"/>
</dbReference>
<dbReference type="EMBL" id="FONY01000068">
    <property type="protein sequence ID" value="SFF58405.1"/>
    <property type="molecule type" value="Genomic_DNA"/>
</dbReference>
<dbReference type="InterPro" id="IPR012337">
    <property type="entry name" value="RNaseH-like_sf"/>
</dbReference>
<evidence type="ECO:0000313" key="2">
    <source>
        <dbReference type="EMBL" id="SFF58405.1"/>
    </source>
</evidence>
<feature type="domain" description="Transposase DDE" evidence="1">
    <location>
        <begin position="1"/>
        <end position="70"/>
    </location>
</feature>
<accession>A0A1I2JUB2</accession>
<protein>
    <submittedName>
        <fullName evidence="2">Transposase DDE domain-containing protein</fullName>
    </submittedName>
</protein>
<reference evidence="2 3" key="1">
    <citation type="submission" date="2016-10" db="EMBL/GenBank/DDBJ databases">
        <authorList>
            <person name="de Groot N.N."/>
        </authorList>
    </citation>
    <scope>NUCLEOTIDE SEQUENCE [LARGE SCALE GENOMIC DNA]</scope>
    <source>
        <strain>GEY</strain>
        <strain evidence="3">DSM 9560</strain>
    </source>
</reference>
<evidence type="ECO:0000259" key="1">
    <source>
        <dbReference type="Pfam" id="PF13612"/>
    </source>
</evidence>
<dbReference type="AlphaFoldDB" id="A0A1I2JUB2"/>
<evidence type="ECO:0000313" key="3">
    <source>
        <dbReference type="Proteomes" id="UP000199513"/>
    </source>
</evidence>
<keyword evidence="3" id="KW-1185">Reference proteome</keyword>
<dbReference type="SUPFAM" id="SSF53098">
    <property type="entry name" value="Ribonuclease H-like"/>
    <property type="match status" value="1"/>
</dbReference>
<dbReference type="Proteomes" id="UP000199513">
    <property type="component" value="Unassembled WGS sequence"/>
</dbReference>
<dbReference type="Pfam" id="PF13612">
    <property type="entry name" value="DDE_Tnp_1_3"/>
    <property type="match status" value="1"/>
</dbReference>